<dbReference type="InterPro" id="IPR018702">
    <property type="entry name" value="DUF2207"/>
</dbReference>
<dbReference type="RefSeq" id="WP_091498048.1">
    <property type="nucleotide sequence ID" value="NZ_FODJ01000007.1"/>
</dbReference>
<proteinExistence type="predicted"/>
<protein>
    <submittedName>
        <fullName evidence="5">Predicted membrane protein</fullName>
    </submittedName>
</protein>
<organism evidence="5 6">
    <name type="scientific">Amphibacillus marinus</name>
    <dbReference type="NCBI Taxonomy" id="872970"/>
    <lineage>
        <taxon>Bacteria</taxon>
        <taxon>Bacillati</taxon>
        <taxon>Bacillota</taxon>
        <taxon>Bacilli</taxon>
        <taxon>Bacillales</taxon>
        <taxon>Bacillaceae</taxon>
        <taxon>Amphibacillus</taxon>
    </lineage>
</organism>
<evidence type="ECO:0000256" key="1">
    <source>
        <dbReference type="SAM" id="MobiDB-lite"/>
    </source>
</evidence>
<keyword evidence="2" id="KW-0812">Transmembrane</keyword>
<keyword evidence="2" id="KW-1133">Transmembrane helix</keyword>
<dbReference type="Pfam" id="PF09972">
    <property type="entry name" value="DUF2207"/>
    <property type="match status" value="1"/>
</dbReference>
<evidence type="ECO:0000313" key="5">
    <source>
        <dbReference type="EMBL" id="SEO44062.1"/>
    </source>
</evidence>
<evidence type="ECO:0000313" key="6">
    <source>
        <dbReference type="Proteomes" id="UP000199300"/>
    </source>
</evidence>
<evidence type="ECO:0000259" key="3">
    <source>
        <dbReference type="Pfam" id="PF09972"/>
    </source>
</evidence>
<feature type="transmembrane region" description="Helical" evidence="2">
    <location>
        <begin position="251"/>
        <end position="278"/>
    </location>
</feature>
<evidence type="ECO:0000256" key="2">
    <source>
        <dbReference type="SAM" id="Phobius"/>
    </source>
</evidence>
<dbReference type="AlphaFoldDB" id="A0A1H8PPY1"/>
<feature type="domain" description="DUF2207" evidence="3">
    <location>
        <begin position="31"/>
        <end position="217"/>
    </location>
</feature>
<dbReference type="InterPro" id="IPR048389">
    <property type="entry name" value="YciQ-like_C"/>
</dbReference>
<feature type="domain" description="Predicted membrane protein YciQ-like C-terminal" evidence="4">
    <location>
        <begin position="445"/>
        <end position="503"/>
    </location>
</feature>
<name>A0A1H8PPY1_9BACI</name>
<dbReference type="Proteomes" id="UP000199300">
    <property type="component" value="Unassembled WGS sequence"/>
</dbReference>
<reference evidence="5 6" key="1">
    <citation type="submission" date="2016-10" db="EMBL/GenBank/DDBJ databases">
        <authorList>
            <person name="de Groot N.N."/>
        </authorList>
    </citation>
    <scope>NUCLEOTIDE SEQUENCE [LARGE SCALE GENOMIC DNA]</scope>
    <source>
        <strain evidence="5 6">CGMCC 1.10434</strain>
    </source>
</reference>
<gene>
    <name evidence="5" type="ORF">SAMN04488134_107147</name>
</gene>
<dbReference type="STRING" id="872970.SAMN04488134_107147"/>
<sequence>MKKNFQKLLIALLVTLTVAVTFSPDLLANSMSSLDYYIELQEDGSGIITETRQMYLTEDTEIYIVMENLGGSEVTDFHVSDYGEPLTYQPDWDIDASREEKAGKYGIVETSDGQELSWGIGEYGEHEYTVTYTITDMVRQLEDGQGMNWQLFDGRENNIHPEEVTLTISGPEPFTPDDTRIWGFGFEGEVHLENGDLIGWSREPLANQSYITILMQFPDSPFQPIRSLDQSLSEQQELAKEGSSYNSSSDFIGMIIVIAIGAIVLIFAAIATIIGVAYAKAVKRANPLVTGKQRQQLNEDQYHRSVPYTNGQITDIAYLLKEVGKGDMEAYFNAYMLKWLREERLTISHQETGRVFKSEVTSIKLDPRESFTAPFEQRFWEILSASADTNGVVNDSKLKKWAQKNYEKIQAIETDLPVKSKETLIEQRYLEEVEVSYLGNMKTKVVKGTERGEQLFNQLVQFENYLKDFSLLDEREAREVALWDDLLIWASLYGIAEQVAEQLRDFHPHYFEESHLSYTDIYMMHIFSRNMSSGYSSGASAASGGGGSTSFGGGGGSFGGGGGGSR</sequence>
<dbReference type="Pfam" id="PF20990">
    <property type="entry name" value="DUF2207_C"/>
    <property type="match status" value="1"/>
</dbReference>
<feature type="region of interest" description="Disordered" evidence="1">
    <location>
        <begin position="545"/>
        <end position="566"/>
    </location>
</feature>
<accession>A0A1H8PPY1</accession>
<keyword evidence="2" id="KW-0472">Membrane</keyword>
<dbReference type="EMBL" id="FODJ01000007">
    <property type="protein sequence ID" value="SEO44062.1"/>
    <property type="molecule type" value="Genomic_DNA"/>
</dbReference>
<dbReference type="OrthoDB" id="46834at2"/>
<evidence type="ECO:0000259" key="4">
    <source>
        <dbReference type="Pfam" id="PF20990"/>
    </source>
</evidence>
<keyword evidence="6" id="KW-1185">Reference proteome</keyword>